<accession>A0A1R3HTL1</accession>
<organism evidence="1 2">
    <name type="scientific">Corchorus olitorius</name>
    <dbReference type="NCBI Taxonomy" id="93759"/>
    <lineage>
        <taxon>Eukaryota</taxon>
        <taxon>Viridiplantae</taxon>
        <taxon>Streptophyta</taxon>
        <taxon>Embryophyta</taxon>
        <taxon>Tracheophyta</taxon>
        <taxon>Spermatophyta</taxon>
        <taxon>Magnoliopsida</taxon>
        <taxon>eudicotyledons</taxon>
        <taxon>Gunneridae</taxon>
        <taxon>Pentapetalae</taxon>
        <taxon>rosids</taxon>
        <taxon>malvids</taxon>
        <taxon>Malvales</taxon>
        <taxon>Malvaceae</taxon>
        <taxon>Grewioideae</taxon>
        <taxon>Apeibeae</taxon>
        <taxon>Corchorus</taxon>
    </lineage>
</organism>
<comment type="caution">
    <text evidence="1">The sequence shown here is derived from an EMBL/GenBank/DDBJ whole genome shotgun (WGS) entry which is preliminary data.</text>
</comment>
<proteinExistence type="predicted"/>
<evidence type="ECO:0000313" key="2">
    <source>
        <dbReference type="Proteomes" id="UP000187203"/>
    </source>
</evidence>
<name>A0A1R3HTL1_9ROSI</name>
<keyword evidence="2" id="KW-1185">Reference proteome</keyword>
<dbReference type="EMBL" id="AWUE01019395">
    <property type="protein sequence ID" value="OMO73735.1"/>
    <property type="molecule type" value="Genomic_DNA"/>
</dbReference>
<dbReference type="AlphaFoldDB" id="A0A1R3HTL1"/>
<protein>
    <submittedName>
        <fullName evidence="1">Uncharacterized protein</fullName>
    </submittedName>
</protein>
<gene>
    <name evidence="1" type="ORF">COLO4_26890</name>
</gene>
<dbReference type="Proteomes" id="UP000187203">
    <property type="component" value="Unassembled WGS sequence"/>
</dbReference>
<evidence type="ECO:0000313" key="1">
    <source>
        <dbReference type="EMBL" id="OMO73735.1"/>
    </source>
</evidence>
<reference evidence="2" key="1">
    <citation type="submission" date="2013-09" db="EMBL/GenBank/DDBJ databases">
        <title>Corchorus olitorius genome sequencing.</title>
        <authorList>
            <person name="Alam M."/>
            <person name="Haque M.S."/>
            <person name="Islam M.S."/>
            <person name="Emdad E.M."/>
            <person name="Islam M.M."/>
            <person name="Ahmed B."/>
            <person name="Halim A."/>
            <person name="Hossen Q.M.M."/>
            <person name="Hossain M.Z."/>
            <person name="Ahmed R."/>
            <person name="Khan M.M."/>
            <person name="Islam R."/>
            <person name="Rashid M.M."/>
            <person name="Khan S.A."/>
            <person name="Rahman M.S."/>
            <person name="Alam M."/>
            <person name="Yahiya A.S."/>
            <person name="Khan M.S."/>
            <person name="Azam M.S."/>
            <person name="Haque T."/>
            <person name="Lashkar M.Z.H."/>
            <person name="Akhand A.I."/>
            <person name="Morshed G."/>
            <person name="Roy S."/>
            <person name="Uddin K.S."/>
            <person name="Rabeya T."/>
            <person name="Hossain A.S."/>
            <person name="Chowdhury A."/>
            <person name="Snigdha A.R."/>
            <person name="Mortoza M.S."/>
            <person name="Matin S.A."/>
            <person name="Hoque S.M.E."/>
            <person name="Islam M.K."/>
            <person name="Roy D.K."/>
            <person name="Haider R."/>
            <person name="Moosa M.M."/>
            <person name="Elias S.M."/>
            <person name="Hasan A.M."/>
            <person name="Jahan S."/>
            <person name="Shafiuddin M."/>
            <person name="Mahmood N."/>
            <person name="Shommy N.S."/>
        </authorList>
    </citation>
    <scope>NUCLEOTIDE SEQUENCE [LARGE SCALE GENOMIC DNA]</scope>
    <source>
        <strain evidence="2">cv. O-4</strain>
    </source>
</reference>
<sequence>MERHCWLALTAYHSNCCCRLRLGDWGLGTRES</sequence>